<proteinExistence type="predicted"/>
<dbReference type="PANTHER" id="PTHR10267:SF0">
    <property type="entry name" value="DNA POLYMERASE SUBUNIT GAMMA-1"/>
    <property type="match status" value="1"/>
</dbReference>
<dbReference type="AlphaFoldDB" id="T1IMT7"/>
<dbReference type="OMA" id="HENSSEY"/>
<dbReference type="Pfam" id="PF18136">
    <property type="entry name" value="DNApol_Exo"/>
    <property type="match status" value="1"/>
</dbReference>
<dbReference type="HOGENOM" id="CLU_001524_2_2_1"/>
<evidence type="ECO:0000259" key="2">
    <source>
        <dbReference type="SMART" id="SM00482"/>
    </source>
</evidence>
<reference evidence="3" key="2">
    <citation type="submission" date="2015-02" db="UniProtKB">
        <authorList>
            <consortium name="EnsemblMetazoa"/>
        </authorList>
    </citation>
    <scope>IDENTIFICATION</scope>
</reference>
<dbReference type="InterPro" id="IPR041336">
    <property type="entry name" value="DNApol_Exo"/>
</dbReference>
<dbReference type="InterPro" id="IPR002297">
    <property type="entry name" value="DNA-dir_DNA_pol_A_mt"/>
</dbReference>
<sequence length="1070" mass="122683">MLRAKPNPRFFLRRCSSSCPSTAAETEKKLDETETRSKSARMNPLGVQMISENLHSQIFGKNKSQHENSSEYEDNIKLSLNHLKRHNFLDKTRELLPEVNLKLPELKGNNLDDHFRIIADEQTAKYRKILEKLIENNLPIAPNKWNFQNGWTKYLANGEMINVDFPDDDALIFDVEGCVIEGRLPTLATAASPTAWYSWCSQRLMRNTIGSKKNSTDDLIPLETKIGDAKSLNGQWKERIIVGHGINNDRAMIKEQYYLNRLKTRFLDTSSVHIAVAGMSRPQKILKLMGKTSENNGKEYDWMKVTSHNSLRHIHQLYCGGNGMNKDSREMFITAPLSDIRANFQELVTYCSKDVLATHQVLRVILPIFWKRFPHPVTLAGMFELGETYLPVNENWERYLKNANDMDLLLKADMNKTILELANDALEYRNNSRYDPWLWDVNWKVDSMYTKKQRNINSCETSSQSEIALDEPKWYQKFHGKEYYSGKMRYSTRKIDYKMYMIPKLLRLTWDGFPLEYNETHGWGYSVMKDSTSNALRIQPRDDNFIKGAVNVDTLWEHLVSSISESKQLSEEIRKITCIDAIGYTFYRLPHLDGVLHIENPLLKDFLLQIESGILKSESGVKGERVLNIAKILLHWENMQERINNALPIWLNKDELTKTLTRSSDYVKDKFYGAILPLTVVFGMPTRRPTESTFLTTRNPSNRLGSELHSMIQTPPGYKFVGANIDLQDLSIAAMIGDSSFAGIHGCTASSWMLLQGKTDIHSYVADSIGISRDFAKMINYARIYGLDESFTENILRQFNPGMTIEETKIKTGELFAATKGVKGYQLNETGIELHKKWKNSEKKLKNETYLTESEIRQMLRETETERSLELKNVVSKSSWLGGTESAIFNRLESIARSDEPSTPVLDARISRSLEPAVVGENFMTCRVNWVVQSSAADYLHLMLVSMRWLCDSYKIDARFSISIHNEIRYIVSEEDEYRAALALQIANLLTRAMFASKLGMRDLPQSTAFLQSVDIDTVLRKEVTMDCKTPSNPNGLAKEYGIESGEALDIYEILEKTNGRLENAQKVNF</sequence>
<dbReference type="InterPro" id="IPR001098">
    <property type="entry name" value="DNA-dir_DNA_pol_A_palm_dom"/>
</dbReference>
<evidence type="ECO:0000313" key="4">
    <source>
        <dbReference type="Proteomes" id="UP000014500"/>
    </source>
</evidence>
<dbReference type="PhylomeDB" id="T1IMT7"/>
<protein>
    <recommendedName>
        <fullName evidence="1">Mitochondrial DNA polymerase catalytic subunit</fullName>
    </recommendedName>
</protein>
<dbReference type="GO" id="GO:0003887">
    <property type="term" value="F:DNA-directed DNA polymerase activity"/>
    <property type="evidence" value="ECO:0007669"/>
    <property type="project" value="InterPro"/>
</dbReference>
<dbReference type="Gene3D" id="3.30.420.390">
    <property type="match status" value="2"/>
</dbReference>
<reference evidence="4" key="1">
    <citation type="submission" date="2011-05" db="EMBL/GenBank/DDBJ databases">
        <authorList>
            <person name="Richards S.R."/>
            <person name="Qu J."/>
            <person name="Jiang H."/>
            <person name="Jhangiani S.N."/>
            <person name="Agravi P."/>
            <person name="Goodspeed R."/>
            <person name="Gross S."/>
            <person name="Mandapat C."/>
            <person name="Jackson L."/>
            <person name="Mathew T."/>
            <person name="Pu L."/>
            <person name="Thornton R."/>
            <person name="Saada N."/>
            <person name="Wilczek-Boney K.B."/>
            <person name="Lee S."/>
            <person name="Kovar C."/>
            <person name="Wu Y."/>
            <person name="Scherer S.E."/>
            <person name="Worley K.C."/>
            <person name="Muzny D.M."/>
            <person name="Gibbs R."/>
        </authorList>
    </citation>
    <scope>NUCLEOTIDE SEQUENCE</scope>
    <source>
        <strain evidence="4">Brora</strain>
    </source>
</reference>
<dbReference type="SMART" id="SM00482">
    <property type="entry name" value="POLAc"/>
    <property type="match status" value="1"/>
</dbReference>
<dbReference type="GO" id="GO:0003677">
    <property type="term" value="F:DNA binding"/>
    <property type="evidence" value="ECO:0007669"/>
    <property type="project" value="InterPro"/>
</dbReference>
<evidence type="ECO:0000256" key="1">
    <source>
        <dbReference type="ARBA" id="ARBA00031966"/>
    </source>
</evidence>
<accession>T1IMT7</accession>
<dbReference type="Proteomes" id="UP000014500">
    <property type="component" value="Unassembled WGS sequence"/>
</dbReference>
<dbReference type="GO" id="GO:0005760">
    <property type="term" value="C:gamma DNA polymerase complex"/>
    <property type="evidence" value="ECO:0007669"/>
    <property type="project" value="InterPro"/>
</dbReference>
<name>T1IMT7_STRMM</name>
<organism evidence="3 4">
    <name type="scientific">Strigamia maritima</name>
    <name type="common">European centipede</name>
    <name type="synonym">Geophilus maritimus</name>
    <dbReference type="NCBI Taxonomy" id="126957"/>
    <lineage>
        <taxon>Eukaryota</taxon>
        <taxon>Metazoa</taxon>
        <taxon>Ecdysozoa</taxon>
        <taxon>Arthropoda</taxon>
        <taxon>Myriapoda</taxon>
        <taxon>Chilopoda</taxon>
        <taxon>Pleurostigmophora</taxon>
        <taxon>Geophilomorpha</taxon>
        <taxon>Linotaeniidae</taxon>
        <taxon>Strigamia</taxon>
    </lineage>
</organism>
<dbReference type="eggNOG" id="KOG3657">
    <property type="taxonomic scope" value="Eukaryota"/>
</dbReference>
<dbReference type="SUPFAM" id="SSF53098">
    <property type="entry name" value="Ribonuclease H-like"/>
    <property type="match status" value="1"/>
</dbReference>
<dbReference type="FunFam" id="3.30.70.370:FF:000017">
    <property type="entry name" value="Predicted protein"/>
    <property type="match status" value="1"/>
</dbReference>
<dbReference type="PRINTS" id="PR00867">
    <property type="entry name" value="DNAPOLG"/>
</dbReference>
<evidence type="ECO:0000313" key="3">
    <source>
        <dbReference type="EnsemblMetazoa" id="SMAR002301-PA"/>
    </source>
</evidence>
<dbReference type="GO" id="GO:0006264">
    <property type="term" value="P:mitochondrial DNA replication"/>
    <property type="evidence" value="ECO:0007669"/>
    <property type="project" value="TreeGrafter"/>
</dbReference>
<dbReference type="EMBL" id="JH431094">
    <property type="status" value="NOT_ANNOTATED_CDS"/>
    <property type="molecule type" value="Genomic_DNA"/>
</dbReference>
<keyword evidence="4" id="KW-1185">Reference proteome</keyword>
<dbReference type="InterPro" id="IPR012337">
    <property type="entry name" value="RNaseH-like_sf"/>
</dbReference>
<dbReference type="EnsemblMetazoa" id="SMAR002301-RA">
    <property type="protein sequence ID" value="SMAR002301-PA"/>
    <property type="gene ID" value="SMAR002301"/>
</dbReference>
<dbReference type="InterPro" id="IPR043502">
    <property type="entry name" value="DNA/RNA_pol_sf"/>
</dbReference>
<dbReference type="SUPFAM" id="SSF56672">
    <property type="entry name" value="DNA/RNA polymerases"/>
    <property type="match status" value="1"/>
</dbReference>
<dbReference type="PANTHER" id="PTHR10267">
    <property type="entry name" value="DNA POLYMERASE SUBUNIT GAMMA-1"/>
    <property type="match status" value="1"/>
</dbReference>
<feature type="domain" description="DNA-directed DNA polymerase family A palm" evidence="2">
    <location>
        <begin position="705"/>
        <end position="976"/>
    </location>
</feature>
<dbReference type="STRING" id="126957.T1IMT7"/>
<dbReference type="GO" id="GO:0008408">
    <property type="term" value="F:3'-5' exonuclease activity"/>
    <property type="evidence" value="ECO:0007669"/>
    <property type="project" value="TreeGrafter"/>
</dbReference>